<dbReference type="Proteomes" id="UP001162131">
    <property type="component" value="Unassembled WGS sequence"/>
</dbReference>
<keyword evidence="4" id="KW-1185">Reference proteome</keyword>
<dbReference type="InterPro" id="IPR030379">
    <property type="entry name" value="G_SEPTIN_dom"/>
</dbReference>
<proteinExistence type="inferred from homology"/>
<dbReference type="AlphaFoldDB" id="A0AAU9JX45"/>
<gene>
    <name evidence="3" type="ORF">BSTOLATCC_MIC52340</name>
</gene>
<feature type="domain" description="Septin-type G" evidence="2">
    <location>
        <begin position="138"/>
        <end position="406"/>
    </location>
</feature>
<dbReference type="PANTHER" id="PTHR18884">
    <property type="entry name" value="SEPTIN"/>
    <property type="match status" value="1"/>
</dbReference>
<accession>A0AAU9JX45</accession>
<protein>
    <recommendedName>
        <fullName evidence="2">Septin-type G domain-containing protein</fullName>
    </recommendedName>
</protein>
<dbReference type="GO" id="GO:0005525">
    <property type="term" value="F:GTP binding"/>
    <property type="evidence" value="ECO:0007669"/>
    <property type="project" value="UniProtKB-KW"/>
</dbReference>
<dbReference type="EMBL" id="CAJZBQ010000052">
    <property type="protein sequence ID" value="CAG9330931.1"/>
    <property type="molecule type" value="Genomic_DNA"/>
</dbReference>
<comment type="similarity">
    <text evidence="1">Belongs to the TRAFAC class TrmE-Era-EngA-EngB-Septin-like GTPase superfamily. Septin GTPase family.</text>
</comment>
<dbReference type="SUPFAM" id="SSF52540">
    <property type="entry name" value="P-loop containing nucleoside triphosphate hydrolases"/>
    <property type="match status" value="1"/>
</dbReference>
<evidence type="ECO:0000313" key="3">
    <source>
        <dbReference type="EMBL" id="CAG9330931.1"/>
    </source>
</evidence>
<evidence type="ECO:0000259" key="2">
    <source>
        <dbReference type="PROSITE" id="PS51719"/>
    </source>
</evidence>
<dbReference type="InterPro" id="IPR027417">
    <property type="entry name" value="P-loop_NTPase"/>
</dbReference>
<dbReference type="PROSITE" id="PS51719">
    <property type="entry name" value="G_SEPTIN"/>
    <property type="match status" value="1"/>
</dbReference>
<keyword evidence="1" id="KW-0547">Nucleotide-binding</keyword>
<reference evidence="3" key="1">
    <citation type="submission" date="2021-09" db="EMBL/GenBank/DDBJ databases">
        <authorList>
            <consortium name="AG Swart"/>
            <person name="Singh M."/>
            <person name="Singh A."/>
            <person name="Seah K."/>
            <person name="Emmerich C."/>
        </authorList>
    </citation>
    <scope>NUCLEOTIDE SEQUENCE</scope>
    <source>
        <strain evidence="3">ATCC30299</strain>
    </source>
</reference>
<sequence length="438" mass="49878">MEDYSNPFDAPFEISNFDQPGIHPFIGLQESLDSPDPEKFTLTSEVLRKHQDSQPKFSFLHKFLHDQRHAAGYNSPEAEHQSHDRNCFPKPAIDAKTIKSDYIDSPQGIMSPEKELQASLNYSDLKCLEDIRKKKLLEPIKFNVIVVGDSGVGKTSFINTFLSMKFNRFVPEDLDNKMSRPTIKIEQNSAIKVAGDLTYKVNMIDTPGYGKAKNFSIWLKGIKNFIIHSATQYKHAKKSILKPEDTRVHLCLYFIEGPRCKERDLRAMFQLQKYVQIIPILAKADSYQSKEEIEGVKRNLINEIFNSEIKLFDFMSALGNDKHLITNAPLQPLPPFAVISAAQLIETQSKIKYGRSYQWGFCDISDKETSDFSILSKFLMGYFVDYAIGAAKIINKNNLREIKNKVNDTKKNAGIESMKSKLLKGMVWGLFGLILKGN</sequence>
<evidence type="ECO:0000313" key="4">
    <source>
        <dbReference type="Proteomes" id="UP001162131"/>
    </source>
</evidence>
<evidence type="ECO:0000256" key="1">
    <source>
        <dbReference type="RuleBase" id="RU004560"/>
    </source>
</evidence>
<organism evidence="3 4">
    <name type="scientific">Blepharisma stoltei</name>
    <dbReference type="NCBI Taxonomy" id="1481888"/>
    <lineage>
        <taxon>Eukaryota</taxon>
        <taxon>Sar</taxon>
        <taxon>Alveolata</taxon>
        <taxon>Ciliophora</taxon>
        <taxon>Postciliodesmatophora</taxon>
        <taxon>Heterotrichea</taxon>
        <taxon>Heterotrichida</taxon>
        <taxon>Blepharismidae</taxon>
        <taxon>Blepharisma</taxon>
    </lineage>
</organism>
<name>A0AAU9JX45_9CILI</name>
<comment type="caution">
    <text evidence="3">The sequence shown here is derived from an EMBL/GenBank/DDBJ whole genome shotgun (WGS) entry which is preliminary data.</text>
</comment>
<dbReference type="Pfam" id="PF00735">
    <property type="entry name" value="Septin"/>
    <property type="match status" value="1"/>
</dbReference>
<dbReference type="Gene3D" id="3.40.50.300">
    <property type="entry name" value="P-loop containing nucleotide triphosphate hydrolases"/>
    <property type="match status" value="1"/>
</dbReference>
<keyword evidence="1" id="KW-0342">GTP-binding</keyword>